<evidence type="ECO:0000256" key="4">
    <source>
        <dbReference type="ARBA" id="ARBA00022576"/>
    </source>
</evidence>
<comment type="caution">
    <text evidence="8">The sequence shown here is derived from an EMBL/GenBank/DDBJ whole genome shotgun (WGS) entry which is preliminary data.</text>
</comment>
<dbReference type="Gene3D" id="3.90.1150.10">
    <property type="entry name" value="Aspartate Aminotransferase, domain 1"/>
    <property type="match status" value="1"/>
</dbReference>
<dbReference type="PANTHER" id="PTHR42885:SF2">
    <property type="entry name" value="HISTIDINOL-PHOSPHATE AMINOTRANSFERASE"/>
    <property type="match status" value="1"/>
</dbReference>
<dbReference type="PANTHER" id="PTHR42885">
    <property type="entry name" value="HISTIDINOL-PHOSPHATE AMINOTRANSFERASE-RELATED"/>
    <property type="match status" value="1"/>
</dbReference>
<evidence type="ECO:0000313" key="9">
    <source>
        <dbReference type="Proteomes" id="UP001604277"/>
    </source>
</evidence>
<keyword evidence="9" id="KW-1185">Reference proteome</keyword>
<dbReference type="AlphaFoldDB" id="A0ABD1WCD5"/>
<dbReference type="Gene3D" id="3.40.640.10">
    <property type="entry name" value="Type I PLP-dependent aspartate aminotransferase-like (Major domain)"/>
    <property type="match status" value="1"/>
</dbReference>
<dbReference type="SUPFAM" id="SSF53383">
    <property type="entry name" value="PLP-dependent transferases"/>
    <property type="match status" value="1"/>
</dbReference>
<dbReference type="InterPro" id="IPR015424">
    <property type="entry name" value="PyrdxlP-dep_Trfase"/>
</dbReference>
<evidence type="ECO:0000256" key="2">
    <source>
        <dbReference type="ARBA" id="ARBA00005011"/>
    </source>
</evidence>
<keyword evidence="5" id="KW-0808">Transferase</keyword>
<protein>
    <recommendedName>
        <fullName evidence="3">histidinol-phosphate transaminase</fullName>
        <ecNumber evidence="3">2.6.1.9</ecNumber>
    </recommendedName>
</protein>
<comment type="pathway">
    <text evidence="2">Amino-acid biosynthesis; L-histidine biosynthesis; L-histidine from 5-phospho-alpha-D-ribose 1-diphosphate: step 7/9.</text>
</comment>
<evidence type="ECO:0000313" key="8">
    <source>
        <dbReference type="EMBL" id="KAL2547335.1"/>
    </source>
</evidence>
<evidence type="ECO:0000256" key="5">
    <source>
        <dbReference type="ARBA" id="ARBA00022679"/>
    </source>
</evidence>
<proteinExistence type="predicted"/>
<reference evidence="9" key="1">
    <citation type="submission" date="2024-07" db="EMBL/GenBank/DDBJ databases">
        <title>Two chromosome-level genome assemblies of Korean endemic species Abeliophyllum distichum and Forsythia ovata (Oleaceae).</title>
        <authorList>
            <person name="Jang H."/>
        </authorList>
    </citation>
    <scope>NUCLEOTIDE SEQUENCE [LARGE SCALE GENOMIC DNA]</scope>
</reference>
<comment type="cofactor">
    <cofactor evidence="1">
        <name>pyridoxal 5'-phosphate</name>
        <dbReference type="ChEBI" id="CHEBI:597326"/>
    </cofactor>
</comment>
<dbReference type="GO" id="GO:0004400">
    <property type="term" value="F:histidinol-phosphate transaminase activity"/>
    <property type="evidence" value="ECO:0007669"/>
    <property type="project" value="UniProtKB-EC"/>
</dbReference>
<dbReference type="EC" id="2.6.1.9" evidence="3"/>
<evidence type="ECO:0000256" key="7">
    <source>
        <dbReference type="ARBA" id="ARBA00047481"/>
    </source>
</evidence>
<dbReference type="Proteomes" id="UP001604277">
    <property type="component" value="Unassembled WGS sequence"/>
</dbReference>
<evidence type="ECO:0000256" key="3">
    <source>
        <dbReference type="ARBA" id="ARBA00012748"/>
    </source>
</evidence>
<keyword evidence="4 8" id="KW-0032">Aminotransferase</keyword>
<organism evidence="8 9">
    <name type="scientific">Forsythia ovata</name>
    <dbReference type="NCBI Taxonomy" id="205694"/>
    <lineage>
        <taxon>Eukaryota</taxon>
        <taxon>Viridiplantae</taxon>
        <taxon>Streptophyta</taxon>
        <taxon>Embryophyta</taxon>
        <taxon>Tracheophyta</taxon>
        <taxon>Spermatophyta</taxon>
        <taxon>Magnoliopsida</taxon>
        <taxon>eudicotyledons</taxon>
        <taxon>Gunneridae</taxon>
        <taxon>Pentapetalae</taxon>
        <taxon>asterids</taxon>
        <taxon>lamiids</taxon>
        <taxon>Lamiales</taxon>
        <taxon>Oleaceae</taxon>
        <taxon>Forsythieae</taxon>
        <taxon>Forsythia</taxon>
    </lineage>
</organism>
<evidence type="ECO:0000256" key="6">
    <source>
        <dbReference type="ARBA" id="ARBA00022898"/>
    </source>
</evidence>
<name>A0ABD1WCD5_9LAMI</name>
<gene>
    <name evidence="8" type="ORF">Fot_16568</name>
</gene>
<comment type="catalytic activity">
    <reaction evidence="7">
        <text>L-histidinol phosphate + 2-oxoglutarate = 3-(imidazol-4-yl)-2-oxopropyl phosphate + L-glutamate</text>
        <dbReference type="Rhea" id="RHEA:23744"/>
        <dbReference type="ChEBI" id="CHEBI:16810"/>
        <dbReference type="ChEBI" id="CHEBI:29985"/>
        <dbReference type="ChEBI" id="CHEBI:57766"/>
        <dbReference type="ChEBI" id="CHEBI:57980"/>
        <dbReference type="EC" id="2.6.1.9"/>
    </reaction>
</comment>
<dbReference type="InterPro" id="IPR015422">
    <property type="entry name" value="PyrdxlP-dep_Trfase_small"/>
</dbReference>
<accession>A0ABD1WCD5</accession>
<sequence length="216" mass="24345">MAVTRKSDLSLDVEKIGEVLEQEKPKCTFLTSTNNPDGRYYARGFKSIRQIYYADLMEFLIDLRHLEVQGAFKETETIVVCRDKYAYPETKSKFEPTSQVQASLYIAARSLLLLDSFTGLAELLVGYEAFPLSIIEYLWTAKQPYNVSAAAEISACAALKNPVYLEEDLAEMGVMIRHYNNKELSGYVRVSRAHGCLNGGSQTPILISFQSCERII</sequence>
<dbReference type="EMBL" id="JBFOLJ010000004">
    <property type="protein sequence ID" value="KAL2547335.1"/>
    <property type="molecule type" value="Genomic_DNA"/>
</dbReference>
<keyword evidence="6" id="KW-0663">Pyridoxal phosphate</keyword>
<dbReference type="InterPro" id="IPR015421">
    <property type="entry name" value="PyrdxlP-dep_Trfase_major"/>
</dbReference>
<evidence type="ECO:0000256" key="1">
    <source>
        <dbReference type="ARBA" id="ARBA00001933"/>
    </source>
</evidence>